<dbReference type="PANTHER" id="PTHR30349">
    <property type="entry name" value="PHAGE INTEGRASE-RELATED"/>
    <property type="match status" value="1"/>
</dbReference>
<evidence type="ECO:0000256" key="2">
    <source>
        <dbReference type="ARBA" id="ARBA00023125"/>
    </source>
</evidence>
<dbReference type="InterPro" id="IPR010998">
    <property type="entry name" value="Integrase_recombinase_N"/>
</dbReference>
<reference evidence="7 8" key="1">
    <citation type="submission" date="2017-04" db="EMBL/GenBank/DDBJ databases">
        <authorList>
            <person name="Afonso C.L."/>
            <person name="Miller P.J."/>
            <person name="Scott M.A."/>
            <person name="Spackman E."/>
            <person name="Goraichik I."/>
            <person name="Dimitrov K.M."/>
            <person name="Suarez D.L."/>
            <person name="Swayne D.E."/>
        </authorList>
    </citation>
    <scope>NUCLEOTIDE SEQUENCE [LARGE SCALE GENOMIC DNA]</scope>
    <source>
        <strain evidence="7 8">ToBE</strain>
    </source>
</reference>
<evidence type="ECO:0000256" key="1">
    <source>
        <dbReference type="ARBA" id="ARBA00008857"/>
    </source>
</evidence>
<sequence>MARVLRINPREKFATWEDALSAFLREKQAGGLAERSLNDYEWHIRRFFAHRPDAWSQPEALEEAVLEYFARLAPSKPSFFNTARRKLNTFFRWAMHIGIIPSNPVVKVRQRREGETPRAAAEEELAALVSFLKRRQDTFTGLRDLALLLFSLDTGTRPSEALALLPEHFNLRSYEAYIPAHISKTRLPRTVVFNAQTAKYLARLINARPAAWGPAVPVFCSENGQRMLVSSWAHRLKRYSRELGINVTPYTLRHSAAILALRSGATAFYVQRQLGHTSLNTTRRYTVLVEADLHRENAQCSPVNRLLQVRERVRKL</sequence>
<gene>
    <name evidence="7" type="ORF">SAMN00808754_2718</name>
</gene>
<dbReference type="SUPFAM" id="SSF56349">
    <property type="entry name" value="DNA breaking-rejoining enzymes"/>
    <property type="match status" value="1"/>
</dbReference>
<evidence type="ECO:0000259" key="6">
    <source>
        <dbReference type="PROSITE" id="PS51900"/>
    </source>
</evidence>
<dbReference type="STRING" id="698762.SAMN00808754_2718"/>
<dbReference type="Pfam" id="PF00589">
    <property type="entry name" value="Phage_integrase"/>
    <property type="match status" value="1"/>
</dbReference>
<comment type="similarity">
    <text evidence="1">Belongs to the 'phage' integrase family.</text>
</comment>
<dbReference type="AlphaFoldDB" id="A0A1W1W0N8"/>
<dbReference type="PROSITE" id="PS51898">
    <property type="entry name" value="TYR_RECOMBINASE"/>
    <property type="match status" value="1"/>
</dbReference>
<dbReference type="GO" id="GO:0006310">
    <property type="term" value="P:DNA recombination"/>
    <property type="evidence" value="ECO:0007669"/>
    <property type="project" value="UniProtKB-KW"/>
</dbReference>
<dbReference type="GO" id="GO:0015074">
    <property type="term" value="P:DNA integration"/>
    <property type="evidence" value="ECO:0007669"/>
    <property type="project" value="InterPro"/>
</dbReference>
<evidence type="ECO:0000259" key="5">
    <source>
        <dbReference type="PROSITE" id="PS51898"/>
    </source>
</evidence>
<dbReference type="EMBL" id="LT838272">
    <property type="protein sequence ID" value="SMB99060.1"/>
    <property type="molecule type" value="Genomic_DNA"/>
</dbReference>
<dbReference type="Proteomes" id="UP000192569">
    <property type="component" value="Chromosome I"/>
</dbReference>
<dbReference type="Gene3D" id="1.10.443.10">
    <property type="entry name" value="Intergrase catalytic core"/>
    <property type="match status" value="1"/>
</dbReference>
<name>A0A1W1W0N8_9FIRM</name>
<dbReference type="OrthoDB" id="9785687at2"/>
<keyword evidence="8" id="KW-1185">Reference proteome</keyword>
<dbReference type="InterPro" id="IPR044068">
    <property type="entry name" value="CB"/>
</dbReference>
<dbReference type="InterPro" id="IPR013762">
    <property type="entry name" value="Integrase-like_cat_sf"/>
</dbReference>
<feature type="domain" description="Core-binding (CB)" evidence="6">
    <location>
        <begin position="14"/>
        <end position="95"/>
    </location>
</feature>
<keyword evidence="3" id="KW-0233">DNA recombination</keyword>
<keyword evidence="2 4" id="KW-0238">DNA-binding</keyword>
<dbReference type="GO" id="GO:0003677">
    <property type="term" value="F:DNA binding"/>
    <property type="evidence" value="ECO:0007669"/>
    <property type="project" value="UniProtKB-UniRule"/>
</dbReference>
<dbReference type="CDD" id="cd00397">
    <property type="entry name" value="DNA_BRE_C"/>
    <property type="match status" value="1"/>
</dbReference>
<accession>A0A1W1W0N8</accession>
<organism evidence="7 8">
    <name type="scientific">Thermanaeromonas toyohensis ToBE</name>
    <dbReference type="NCBI Taxonomy" id="698762"/>
    <lineage>
        <taxon>Bacteria</taxon>
        <taxon>Bacillati</taxon>
        <taxon>Bacillota</taxon>
        <taxon>Clostridia</taxon>
        <taxon>Neomoorellales</taxon>
        <taxon>Neomoorellaceae</taxon>
        <taxon>Thermanaeromonas</taxon>
    </lineage>
</organism>
<dbReference type="PROSITE" id="PS51900">
    <property type="entry name" value="CB"/>
    <property type="match status" value="1"/>
</dbReference>
<dbReference type="InterPro" id="IPR050090">
    <property type="entry name" value="Tyrosine_recombinase_XerCD"/>
</dbReference>
<evidence type="ECO:0000313" key="8">
    <source>
        <dbReference type="Proteomes" id="UP000192569"/>
    </source>
</evidence>
<evidence type="ECO:0000256" key="3">
    <source>
        <dbReference type="ARBA" id="ARBA00023172"/>
    </source>
</evidence>
<dbReference type="InterPro" id="IPR011010">
    <property type="entry name" value="DNA_brk_join_enz"/>
</dbReference>
<dbReference type="InterPro" id="IPR002104">
    <property type="entry name" value="Integrase_catalytic"/>
</dbReference>
<dbReference type="Gene3D" id="1.10.150.130">
    <property type="match status" value="1"/>
</dbReference>
<evidence type="ECO:0000313" key="7">
    <source>
        <dbReference type="EMBL" id="SMB99060.1"/>
    </source>
</evidence>
<dbReference type="RefSeq" id="WP_084666427.1">
    <property type="nucleotide sequence ID" value="NZ_LT838272.1"/>
</dbReference>
<evidence type="ECO:0000256" key="4">
    <source>
        <dbReference type="PROSITE-ProRule" id="PRU01248"/>
    </source>
</evidence>
<feature type="domain" description="Tyr recombinase" evidence="5">
    <location>
        <begin position="115"/>
        <end position="299"/>
    </location>
</feature>
<protein>
    <submittedName>
        <fullName evidence="7">Site-specific recombinase XerD</fullName>
    </submittedName>
</protein>
<dbReference type="PANTHER" id="PTHR30349:SF64">
    <property type="entry name" value="PROPHAGE INTEGRASE INTD-RELATED"/>
    <property type="match status" value="1"/>
</dbReference>
<proteinExistence type="inferred from homology"/>